<dbReference type="Proteomes" id="UP000054217">
    <property type="component" value="Unassembled WGS sequence"/>
</dbReference>
<protein>
    <submittedName>
        <fullName evidence="1">Uncharacterized protein</fullName>
    </submittedName>
</protein>
<keyword evidence="2" id="KW-1185">Reference proteome</keyword>
<accession>A0A0C3PDP4</accession>
<dbReference type="EMBL" id="KN831963">
    <property type="protein sequence ID" value="KIO06276.1"/>
    <property type="molecule type" value="Genomic_DNA"/>
</dbReference>
<reference evidence="1 2" key="1">
    <citation type="submission" date="2014-04" db="EMBL/GenBank/DDBJ databases">
        <authorList>
            <consortium name="DOE Joint Genome Institute"/>
            <person name="Kuo A."/>
            <person name="Kohler A."/>
            <person name="Costa M.D."/>
            <person name="Nagy L.G."/>
            <person name="Floudas D."/>
            <person name="Copeland A."/>
            <person name="Barry K.W."/>
            <person name="Cichocki N."/>
            <person name="Veneault-Fourrey C."/>
            <person name="LaButti K."/>
            <person name="Lindquist E.A."/>
            <person name="Lipzen A."/>
            <person name="Lundell T."/>
            <person name="Morin E."/>
            <person name="Murat C."/>
            <person name="Sun H."/>
            <person name="Tunlid A."/>
            <person name="Henrissat B."/>
            <person name="Grigoriev I.V."/>
            <person name="Hibbett D.S."/>
            <person name="Martin F."/>
            <person name="Nordberg H.P."/>
            <person name="Cantor M.N."/>
            <person name="Hua S.X."/>
        </authorList>
    </citation>
    <scope>NUCLEOTIDE SEQUENCE [LARGE SCALE GENOMIC DNA]</scope>
    <source>
        <strain evidence="1 2">Marx 270</strain>
    </source>
</reference>
<evidence type="ECO:0000313" key="2">
    <source>
        <dbReference type="Proteomes" id="UP000054217"/>
    </source>
</evidence>
<gene>
    <name evidence="1" type="ORF">M404DRAFT_24554</name>
</gene>
<dbReference type="InParanoid" id="A0A0C3PDP4"/>
<reference evidence="2" key="2">
    <citation type="submission" date="2015-01" db="EMBL/GenBank/DDBJ databases">
        <title>Evolutionary Origins and Diversification of the Mycorrhizal Mutualists.</title>
        <authorList>
            <consortium name="DOE Joint Genome Institute"/>
            <consortium name="Mycorrhizal Genomics Consortium"/>
            <person name="Kohler A."/>
            <person name="Kuo A."/>
            <person name="Nagy L.G."/>
            <person name="Floudas D."/>
            <person name="Copeland A."/>
            <person name="Barry K.W."/>
            <person name="Cichocki N."/>
            <person name="Veneault-Fourrey C."/>
            <person name="LaButti K."/>
            <person name="Lindquist E.A."/>
            <person name="Lipzen A."/>
            <person name="Lundell T."/>
            <person name="Morin E."/>
            <person name="Murat C."/>
            <person name="Riley R."/>
            <person name="Ohm R."/>
            <person name="Sun H."/>
            <person name="Tunlid A."/>
            <person name="Henrissat B."/>
            <person name="Grigoriev I.V."/>
            <person name="Hibbett D.S."/>
            <person name="Martin F."/>
        </authorList>
    </citation>
    <scope>NUCLEOTIDE SEQUENCE [LARGE SCALE GENOMIC DNA]</scope>
    <source>
        <strain evidence="2">Marx 270</strain>
    </source>
</reference>
<sequence length="170" mass="19884">MLFLNPLSTDMQKIQALANYLGTGSPAKCWYDDLTVTQHASWDNVVKAFNNRWPTTKSTTLTSEEYQTELLKHKMAEEDVGVIKTVGCQKVWAHVKWVEEVMELARLAKIENGPMLIWQVKKQLPKAVKKLLDEEYTTWKEFMDDMKDLSTSKLKQECKEIEERKRKEEE</sequence>
<organism evidence="1 2">
    <name type="scientific">Pisolithus tinctorius Marx 270</name>
    <dbReference type="NCBI Taxonomy" id="870435"/>
    <lineage>
        <taxon>Eukaryota</taxon>
        <taxon>Fungi</taxon>
        <taxon>Dikarya</taxon>
        <taxon>Basidiomycota</taxon>
        <taxon>Agaricomycotina</taxon>
        <taxon>Agaricomycetes</taxon>
        <taxon>Agaricomycetidae</taxon>
        <taxon>Boletales</taxon>
        <taxon>Sclerodermatineae</taxon>
        <taxon>Pisolithaceae</taxon>
        <taxon>Pisolithus</taxon>
    </lineage>
</organism>
<dbReference type="AlphaFoldDB" id="A0A0C3PDP4"/>
<dbReference type="OrthoDB" id="3260975at2759"/>
<evidence type="ECO:0000313" key="1">
    <source>
        <dbReference type="EMBL" id="KIO06276.1"/>
    </source>
</evidence>
<proteinExistence type="predicted"/>
<dbReference type="HOGENOM" id="CLU_037286_1_1_1"/>
<name>A0A0C3PDP4_PISTI</name>